<accession>A0A1H4B1N4</accession>
<dbReference type="OrthoDB" id="9806939at2"/>
<dbReference type="STRING" id="658218.SAMN05216562_3041"/>
<dbReference type="GO" id="GO:0015562">
    <property type="term" value="F:efflux transmembrane transporter activity"/>
    <property type="evidence" value="ECO:0007669"/>
    <property type="project" value="TreeGrafter"/>
</dbReference>
<dbReference type="InterPro" id="IPR058637">
    <property type="entry name" value="YknX-like_C"/>
</dbReference>
<dbReference type="PANTHER" id="PTHR30469">
    <property type="entry name" value="MULTIDRUG RESISTANCE PROTEIN MDTA"/>
    <property type="match status" value="1"/>
</dbReference>
<dbReference type="EMBL" id="FNQO01000004">
    <property type="protein sequence ID" value="SEA42043.1"/>
    <property type="molecule type" value="Genomic_DNA"/>
</dbReference>
<sequence>MKNMIGAGLLALLAASPSLAQQPPAAVTVDRAQLREIAPSQWSAGKVVSRRDIRISAELDGALEFVAEPGSLVKKGERLAQLDATHWRLQLRNSDSRITQLRARLTYLDAQLERLSKLAETNSTSRAALEEQQAEREAMAQDLVAARIERDRRAYELSKTKINAPFDTLVVSREHQAGEYVRTGIELLRALDMSQLEVEADIPLVALPLLRAGEPIALRSDAVSITEDARAGGELLEGRVRQFVPVASDNSRRVKLMVDLPAQSSWIVGMPVQVAVPVAAAQRMVAVPRDALVLRNGDAFVFRVDGDNKAERLLVTTGSGDGEWIAVHGGLSDGDRVIVRGAERLQPGQAVKVLSEVAARTDEGASI</sequence>
<evidence type="ECO:0000259" key="3">
    <source>
        <dbReference type="Pfam" id="PF25989"/>
    </source>
</evidence>
<reference evidence="5" key="1">
    <citation type="submission" date="2016-10" db="EMBL/GenBank/DDBJ databases">
        <authorList>
            <person name="Varghese N."/>
            <person name="Submissions S."/>
        </authorList>
    </citation>
    <scope>NUCLEOTIDE SEQUENCE [LARGE SCALE GENOMIC DNA]</scope>
    <source>
        <strain evidence="5">CGMCC 1.10657</strain>
    </source>
</reference>
<evidence type="ECO:0000313" key="4">
    <source>
        <dbReference type="EMBL" id="SEA42043.1"/>
    </source>
</evidence>
<dbReference type="Pfam" id="PF25989">
    <property type="entry name" value="YknX_C"/>
    <property type="match status" value="1"/>
</dbReference>
<dbReference type="Gene3D" id="2.40.420.20">
    <property type="match status" value="1"/>
</dbReference>
<evidence type="ECO:0000313" key="5">
    <source>
        <dbReference type="Proteomes" id="UP000198658"/>
    </source>
</evidence>
<dbReference type="Proteomes" id="UP000198658">
    <property type="component" value="Unassembled WGS sequence"/>
</dbReference>
<feature type="chain" id="PRO_5011558744" evidence="2">
    <location>
        <begin position="21"/>
        <end position="367"/>
    </location>
</feature>
<protein>
    <submittedName>
        <fullName evidence="4">RND family efflux transporter, MFP subunit</fullName>
    </submittedName>
</protein>
<organism evidence="4 5">
    <name type="scientific">Microbulbifer marinus</name>
    <dbReference type="NCBI Taxonomy" id="658218"/>
    <lineage>
        <taxon>Bacteria</taxon>
        <taxon>Pseudomonadati</taxon>
        <taxon>Pseudomonadota</taxon>
        <taxon>Gammaproteobacteria</taxon>
        <taxon>Cellvibrionales</taxon>
        <taxon>Microbulbiferaceae</taxon>
        <taxon>Microbulbifer</taxon>
    </lineage>
</organism>
<gene>
    <name evidence="4" type="ORF">SAMN05216562_3041</name>
</gene>
<name>A0A1H4B1N4_9GAMM</name>
<dbReference type="InterPro" id="IPR006143">
    <property type="entry name" value="RND_pump_MFP"/>
</dbReference>
<feature type="domain" description="YknX-like C-terminal permuted SH3-like" evidence="3">
    <location>
        <begin position="285"/>
        <end position="353"/>
    </location>
</feature>
<dbReference type="AlphaFoldDB" id="A0A1H4B1N4"/>
<dbReference type="NCBIfam" id="TIGR01730">
    <property type="entry name" value="RND_mfp"/>
    <property type="match status" value="1"/>
</dbReference>
<dbReference type="GO" id="GO:1990281">
    <property type="term" value="C:efflux pump complex"/>
    <property type="evidence" value="ECO:0007669"/>
    <property type="project" value="TreeGrafter"/>
</dbReference>
<keyword evidence="2" id="KW-0732">Signal</keyword>
<keyword evidence="5" id="KW-1185">Reference proteome</keyword>
<comment type="similarity">
    <text evidence="1">Belongs to the membrane fusion protein (MFP) (TC 8.A.1) family.</text>
</comment>
<dbReference type="Gene3D" id="1.10.287.470">
    <property type="entry name" value="Helix hairpin bin"/>
    <property type="match status" value="1"/>
</dbReference>
<dbReference type="RefSeq" id="WP_091390628.1">
    <property type="nucleotide sequence ID" value="NZ_FNQO01000004.1"/>
</dbReference>
<evidence type="ECO:0000256" key="1">
    <source>
        <dbReference type="ARBA" id="ARBA00009477"/>
    </source>
</evidence>
<dbReference type="PANTHER" id="PTHR30469:SF15">
    <property type="entry name" value="HLYD FAMILY OF SECRETION PROTEINS"/>
    <property type="match status" value="1"/>
</dbReference>
<dbReference type="Gene3D" id="2.40.50.100">
    <property type="match status" value="1"/>
</dbReference>
<dbReference type="Gene3D" id="2.40.30.170">
    <property type="match status" value="1"/>
</dbReference>
<proteinExistence type="inferred from homology"/>
<dbReference type="SUPFAM" id="SSF111369">
    <property type="entry name" value="HlyD-like secretion proteins"/>
    <property type="match status" value="1"/>
</dbReference>
<feature type="signal peptide" evidence="2">
    <location>
        <begin position="1"/>
        <end position="20"/>
    </location>
</feature>
<evidence type="ECO:0000256" key="2">
    <source>
        <dbReference type="SAM" id="SignalP"/>
    </source>
</evidence>